<feature type="compositionally biased region" description="Pro residues" evidence="1">
    <location>
        <begin position="738"/>
        <end position="760"/>
    </location>
</feature>
<evidence type="ECO:0000259" key="2">
    <source>
        <dbReference type="SMART" id="SM00912"/>
    </source>
</evidence>
<evidence type="ECO:0000313" key="4">
    <source>
        <dbReference type="Proteomes" id="UP001525961"/>
    </source>
</evidence>
<protein>
    <submittedName>
        <fullName evidence="3">Filamentous hemagglutinin N-terminal domain-containing protein</fullName>
    </submittedName>
</protein>
<dbReference type="SMART" id="SM00912">
    <property type="entry name" value="Haemagg_act"/>
    <property type="match status" value="1"/>
</dbReference>
<name>A0ABT2N2Q4_9CYAN</name>
<comment type="caution">
    <text evidence="3">The sequence shown here is derived from an EMBL/GenBank/DDBJ whole genome shotgun (WGS) entry which is preliminary data.</text>
</comment>
<dbReference type="InterPro" id="IPR011050">
    <property type="entry name" value="Pectin_lyase_fold/virulence"/>
</dbReference>
<dbReference type="Pfam" id="PF05860">
    <property type="entry name" value="TPS"/>
    <property type="match status" value="1"/>
</dbReference>
<dbReference type="Proteomes" id="UP001525961">
    <property type="component" value="Unassembled WGS sequence"/>
</dbReference>
<dbReference type="EMBL" id="JAMXFA010000004">
    <property type="protein sequence ID" value="MCT7976974.1"/>
    <property type="molecule type" value="Genomic_DNA"/>
</dbReference>
<evidence type="ECO:0000313" key="3">
    <source>
        <dbReference type="EMBL" id="MCT7976974.1"/>
    </source>
</evidence>
<dbReference type="InterPro" id="IPR008638">
    <property type="entry name" value="FhaB/CdiA-like_TPS"/>
</dbReference>
<dbReference type="Gene3D" id="2.160.20.10">
    <property type="entry name" value="Single-stranded right-handed beta-helix, Pectin lyase-like"/>
    <property type="match status" value="2"/>
</dbReference>
<feature type="domain" description="Filamentous haemagglutinin FhaB/tRNA nuclease CdiA-like TPS" evidence="2">
    <location>
        <begin position="39"/>
        <end position="150"/>
    </location>
</feature>
<gene>
    <name evidence="3" type="ORF">NG792_04425</name>
</gene>
<dbReference type="NCBIfam" id="TIGR01901">
    <property type="entry name" value="adhes_NPXG"/>
    <property type="match status" value="1"/>
</dbReference>
<accession>A0ABT2N2Q4</accession>
<dbReference type="InterPro" id="IPR012334">
    <property type="entry name" value="Pectin_lyas_fold"/>
</dbReference>
<reference evidence="3 4" key="1">
    <citation type="journal article" date="2022" name="Front. Microbiol.">
        <title>High genomic differentiation and limited gene flow indicate recent cryptic speciation within the genus Laspinema (cyanobacteria).</title>
        <authorList>
            <person name="Stanojkovic A."/>
            <person name="Skoupy S."/>
            <person name="Skaloud P."/>
            <person name="Dvorak P."/>
        </authorList>
    </citation>
    <scope>NUCLEOTIDE SEQUENCE [LARGE SCALE GENOMIC DNA]</scope>
    <source>
        <strain evidence="3 4">D3b</strain>
    </source>
</reference>
<evidence type="ECO:0000256" key="1">
    <source>
        <dbReference type="SAM" id="MobiDB-lite"/>
    </source>
</evidence>
<proteinExistence type="predicted"/>
<keyword evidence="4" id="KW-1185">Reference proteome</keyword>
<dbReference type="SUPFAM" id="SSF51126">
    <property type="entry name" value="Pectin lyase-like"/>
    <property type="match status" value="5"/>
</dbReference>
<sequence>MQTPDSHSGNPGIRQFAVVLFCLGGIATTGPSYAQIIPDATLPINSIVTPTGATLTIDGGTTSGGNLFHSFEQFNLPTGGTALFNNPLEIQNIFTRITGGGGSTIDGLIQANGIANLFLLNPNGIIFGPNASLNLGGSFVASTANGFTFADGSEFTAVGGEVQTPLLSVTVPVGLQYGSNPRGIEVQGANLILQPGQTLALAGSEVTIASGQLRAPGGLVALNAVGSNGTTALQWENAGVTLHQTPIGDTPNPRGDIFLSNNSVLSVISNDGGDISLQGRNIQMSGGSRIIAGIQTSLGGPTAQGGEITLDATGAITLTQQSAIGNQVGFNATGNGGNVTVRGQSLWVSEGSQVSAVVQNGGGNAGQVVIQVAEGLTLTGTETGIFSLVKLGDGLAERRGLGNSGGIEIQAETVALNNGAQVQSITQNQGNAGGVSIRTTEGVSLSGAGTAIFNTVAQSGIGNSEGIEIEGRSLFLSEGAQVISRTQGTGNAGKIVLQVRELAELTGSNTSIFNNSAGNGNTDGIEMNTGALSMSGGAQIQALASGFGNVGPVKISADDAVTLQGVGTGILSTVTSGVYEGNTGGIDIQARSLFLSEGAQLVAATLGLGNAGPVAIQVREDVALTGANTVIFSSVGPISRDPFTGILPTIAEGNSGGIQIIGRSLLMSDGAQIVGSTFDGQEGNAGNIQIQMAQSISIRGNDTQRNPNASEPILSFPPVTPLSLVEDAPTEVIDPGIPTIPPTSTPATPPRNPVPTPPPTSVVGEAGKGATTGIFTTVETDALGNAGSINLQSRTLEVSQGAQIQTLTRGEGNSGDIQIQVSNAVLTGVNTLGDFSGLASTVEEDAVGNAGDIQINADNLTVTGGAGIQALTRGTGDSGEIRLNVTQGMTVSGKSPNGSFTSGVFSSTEEAAQGSGGGLTIATDRLQVSDGAILSARSTTAFPSGEIAVNANQIDLSNDSQILTSATREGAAGSITLTAGERVTLSDRALLSSETASGDRGNITLRSPDLILQNNSQITTNATGTGTGGNIILTADNIVAINNSNITANSEQSSGGQVIINTQGIFGAQARRIGSANTSDITATSAQGPQFDGIVEVNTPEVDPTSGLVDLPANLVDLTNVVMQNCSAKNTQENSVVVTGRGGLPPSPNDAIAPESTLIDLGHSDPATRGNSGEGFPRQITPMGSNPGEISGELVEAQGWSRDNQGKIKLLAEVPLQEMRQPLGIVTPQCNP</sequence>
<organism evidence="3 4">
    <name type="scientific">Laspinema olomoucense D3b</name>
    <dbReference type="NCBI Taxonomy" id="2953688"/>
    <lineage>
        <taxon>Bacteria</taxon>
        <taxon>Bacillati</taxon>
        <taxon>Cyanobacteriota</taxon>
        <taxon>Cyanophyceae</taxon>
        <taxon>Oscillatoriophycideae</taxon>
        <taxon>Oscillatoriales</taxon>
        <taxon>Laspinemataceae</taxon>
        <taxon>Laspinema</taxon>
        <taxon>Laspinema olomoucense</taxon>
    </lineage>
</organism>
<feature type="region of interest" description="Disordered" evidence="1">
    <location>
        <begin position="737"/>
        <end position="767"/>
    </location>
</feature>
<dbReference type="RefSeq" id="WP_261234681.1">
    <property type="nucleotide sequence ID" value="NZ_JAMXFA010000004.1"/>
</dbReference>